<evidence type="ECO:0000313" key="3">
    <source>
        <dbReference type="Proteomes" id="UP000193435"/>
    </source>
</evidence>
<dbReference type="PANTHER" id="PTHR22617:SF23">
    <property type="entry name" value="CHEMOTAXIS PROTEIN CHEW"/>
    <property type="match status" value="1"/>
</dbReference>
<reference evidence="2 3" key="1">
    <citation type="submission" date="2017-04" db="EMBL/GenBank/DDBJ databases">
        <authorList>
            <person name="Afonso C.L."/>
            <person name="Miller P.J."/>
            <person name="Scott M.A."/>
            <person name="Spackman E."/>
            <person name="Goraichik I."/>
            <person name="Dimitrov K.M."/>
            <person name="Suarez D.L."/>
            <person name="Swayne D.E."/>
        </authorList>
    </citation>
    <scope>NUCLEOTIDE SEQUENCE [LARGE SCALE GENOMIC DNA]</scope>
    <source>
        <strain evidence="2 3">LMG26642</strain>
    </source>
</reference>
<dbReference type="InterPro" id="IPR002545">
    <property type="entry name" value="CheW-lke_dom"/>
</dbReference>
<dbReference type="OrthoDB" id="9794382at2"/>
<dbReference type="SUPFAM" id="SSF50341">
    <property type="entry name" value="CheW-like"/>
    <property type="match status" value="1"/>
</dbReference>
<sequence>MEKFIVFTSGAQNFAIPITAIEKIIMMQTPTRIPDTSSYLLGAIPYSDQLLPIIDLSERLFGQKTVRTDSTKIIVAEWKELKIGLVVEDVLSVSNFAELSKDEAEEDMREAAKYVRALFKTEEGIVLVLDVDDLFSSENERELIELINK</sequence>
<accession>A0A1X7MZL1</accession>
<dbReference type="InterPro" id="IPR039315">
    <property type="entry name" value="CheW"/>
</dbReference>
<dbReference type="GO" id="GO:0006935">
    <property type="term" value="P:chemotaxis"/>
    <property type="evidence" value="ECO:0007669"/>
    <property type="project" value="InterPro"/>
</dbReference>
<dbReference type="Pfam" id="PF01584">
    <property type="entry name" value="CheW"/>
    <property type="match status" value="1"/>
</dbReference>
<dbReference type="Gene3D" id="2.30.30.40">
    <property type="entry name" value="SH3 Domains"/>
    <property type="match status" value="1"/>
</dbReference>
<dbReference type="EMBL" id="FXBJ01000002">
    <property type="protein sequence ID" value="SMH30396.1"/>
    <property type="molecule type" value="Genomic_DNA"/>
</dbReference>
<evidence type="ECO:0000259" key="1">
    <source>
        <dbReference type="PROSITE" id="PS50851"/>
    </source>
</evidence>
<dbReference type="Proteomes" id="UP000193435">
    <property type="component" value="Unassembled WGS sequence"/>
</dbReference>
<gene>
    <name evidence="2" type="ORF">SAMN04488700_1175</name>
</gene>
<dbReference type="InterPro" id="IPR036061">
    <property type="entry name" value="CheW-like_dom_sf"/>
</dbReference>
<dbReference type="GO" id="GO:0007165">
    <property type="term" value="P:signal transduction"/>
    <property type="evidence" value="ECO:0007669"/>
    <property type="project" value="InterPro"/>
</dbReference>
<dbReference type="GO" id="GO:0005829">
    <property type="term" value="C:cytosol"/>
    <property type="evidence" value="ECO:0007669"/>
    <property type="project" value="TreeGrafter"/>
</dbReference>
<proteinExistence type="predicted"/>
<dbReference type="RefSeq" id="WP_085559359.1">
    <property type="nucleotide sequence ID" value="NZ_FOAH01000001.1"/>
</dbReference>
<organism evidence="2 3">
    <name type="scientific">Carnobacterium iners</name>
    <dbReference type="NCBI Taxonomy" id="1073423"/>
    <lineage>
        <taxon>Bacteria</taxon>
        <taxon>Bacillati</taxon>
        <taxon>Bacillota</taxon>
        <taxon>Bacilli</taxon>
        <taxon>Lactobacillales</taxon>
        <taxon>Carnobacteriaceae</taxon>
        <taxon>Carnobacterium</taxon>
    </lineage>
</organism>
<dbReference type="SMART" id="SM00260">
    <property type="entry name" value="CheW"/>
    <property type="match status" value="1"/>
</dbReference>
<protein>
    <submittedName>
        <fullName evidence="2">Purine-binding chemotaxis protein CheW</fullName>
    </submittedName>
</protein>
<name>A0A1X7MZL1_9LACT</name>
<dbReference type="STRING" id="1073423.SAMN04488700_1175"/>
<dbReference type="PANTHER" id="PTHR22617">
    <property type="entry name" value="CHEMOTAXIS SENSOR HISTIDINE KINASE-RELATED"/>
    <property type="match status" value="1"/>
</dbReference>
<feature type="domain" description="CheW-like" evidence="1">
    <location>
        <begin position="1"/>
        <end position="140"/>
    </location>
</feature>
<evidence type="ECO:0000313" key="2">
    <source>
        <dbReference type="EMBL" id="SMH30396.1"/>
    </source>
</evidence>
<dbReference type="PROSITE" id="PS50851">
    <property type="entry name" value="CHEW"/>
    <property type="match status" value="1"/>
</dbReference>
<keyword evidence="3" id="KW-1185">Reference proteome</keyword>
<dbReference type="Gene3D" id="2.40.50.180">
    <property type="entry name" value="CheA-289, Domain 4"/>
    <property type="match status" value="1"/>
</dbReference>
<dbReference type="AlphaFoldDB" id="A0A1X7MZL1"/>